<dbReference type="GO" id="GO:0016491">
    <property type="term" value="F:oxidoreductase activity"/>
    <property type="evidence" value="ECO:0007669"/>
    <property type="project" value="InterPro"/>
</dbReference>
<evidence type="ECO:0000313" key="9">
    <source>
        <dbReference type="Proteomes" id="UP000481153"/>
    </source>
</evidence>
<feature type="transmembrane region" description="Helical" evidence="6">
    <location>
        <begin position="190"/>
        <end position="212"/>
    </location>
</feature>
<dbReference type="InterPro" id="IPR006694">
    <property type="entry name" value="Fatty_acid_hydroxylase"/>
</dbReference>
<evidence type="ECO:0000256" key="2">
    <source>
        <dbReference type="ARBA" id="ARBA00022692"/>
    </source>
</evidence>
<dbReference type="Pfam" id="PF04116">
    <property type="entry name" value="FA_hydroxylase"/>
    <property type="match status" value="1"/>
</dbReference>
<dbReference type="EMBL" id="VJMJ01000339">
    <property type="protein sequence ID" value="KAF0722303.1"/>
    <property type="molecule type" value="Genomic_DNA"/>
</dbReference>
<feature type="transmembrane region" description="Helical" evidence="6">
    <location>
        <begin position="32"/>
        <end position="57"/>
    </location>
</feature>
<proteinExistence type="predicted"/>
<dbReference type="VEuPathDB" id="FungiDB:AeMF1_002064"/>
<dbReference type="AlphaFoldDB" id="A0A6G0W554"/>
<accession>A0A6G0W554</accession>
<feature type="domain" description="Fatty acid hydroxylase" evidence="7">
    <location>
        <begin position="121"/>
        <end position="253"/>
    </location>
</feature>
<feature type="region of interest" description="Disordered" evidence="5">
    <location>
        <begin position="259"/>
        <end position="279"/>
    </location>
</feature>
<dbReference type="GO" id="GO:0005506">
    <property type="term" value="F:iron ion binding"/>
    <property type="evidence" value="ECO:0007669"/>
    <property type="project" value="InterPro"/>
</dbReference>
<evidence type="ECO:0000259" key="7">
    <source>
        <dbReference type="Pfam" id="PF04116"/>
    </source>
</evidence>
<evidence type="ECO:0000256" key="5">
    <source>
        <dbReference type="SAM" id="MobiDB-lite"/>
    </source>
</evidence>
<comment type="subcellular location">
    <subcellularLocation>
        <location evidence="1">Membrane</location>
    </subcellularLocation>
</comment>
<feature type="transmembrane region" description="Helical" evidence="6">
    <location>
        <begin position="116"/>
        <end position="136"/>
    </location>
</feature>
<evidence type="ECO:0000313" key="8">
    <source>
        <dbReference type="EMBL" id="KAF0722303.1"/>
    </source>
</evidence>
<gene>
    <name evidence="8" type="ORF">Ae201684_018519</name>
</gene>
<dbReference type="GO" id="GO:0008610">
    <property type="term" value="P:lipid biosynthetic process"/>
    <property type="evidence" value="ECO:0007669"/>
    <property type="project" value="InterPro"/>
</dbReference>
<feature type="transmembrane region" description="Helical" evidence="6">
    <location>
        <begin position="77"/>
        <end position="96"/>
    </location>
</feature>
<feature type="compositionally biased region" description="Basic and acidic residues" evidence="5">
    <location>
        <begin position="269"/>
        <end position="279"/>
    </location>
</feature>
<dbReference type="InterPro" id="IPR050307">
    <property type="entry name" value="Sterol_Desaturase_Related"/>
</dbReference>
<reference evidence="8 9" key="1">
    <citation type="submission" date="2019-07" db="EMBL/GenBank/DDBJ databases">
        <title>Genomics analysis of Aphanomyces spp. identifies a new class of oomycete effector associated with host adaptation.</title>
        <authorList>
            <person name="Gaulin E."/>
        </authorList>
    </citation>
    <scope>NUCLEOTIDE SEQUENCE [LARGE SCALE GENOMIC DNA]</scope>
    <source>
        <strain evidence="8 9">ATCC 201684</strain>
    </source>
</reference>
<comment type="caution">
    <text evidence="8">The sequence shown here is derived from an EMBL/GenBank/DDBJ whole genome shotgun (WGS) entry which is preliminary data.</text>
</comment>
<keyword evidence="2 6" id="KW-0812">Transmembrane</keyword>
<sequence length="279" mass="33153">MDLVLNLADEYILTPYVYPESMAEDDLLRQCISLYAITLLGGYALYLGFAYFSYVFLFDKEYMKHPKFLKNQVRLEIQVSCTSIPFMILLTLPIFVAEVRGYSFLYDDVDQYGYPYLVFSVVMFMFFNDMMIYWIHRWLHHPLIYKHVHKLHHKWLVPTPFASHAFDPLDGFLQSSPYHMFIFLMPLHKVVYLSLFVLVNFWTISIHDGLFVMDKMPKWFETIVNGAAHHTDHHLFFEYNYGQYFTLWDHIGGSYRHPSPFDGNGPLDDVERMKQARSN</sequence>
<protein>
    <recommendedName>
        <fullName evidence="7">Fatty acid hydroxylase domain-containing protein</fullName>
    </recommendedName>
</protein>
<dbReference type="GO" id="GO:0016020">
    <property type="term" value="C:membrane"/>
    <property type="evidence" value="ECO:0007669"/>
    <property type="project" value="UniProtKB-SubCell"/>
</dbReference>
<name>A0A6G0W554_9STRA</name>
<organism evidence="8 9">
    <name type="scientific">Aphanomyces euteiches</name>
    <dbReference type="NCBI Taxonomy" id="100861"/>
    <lineage>
        <taxon>Eukaryota</taxon>
        <taxon>Sar</taxon>
        <taxon>Stramenopiles</taxon>
        <taxon>Oomycota</taxon>
        <taxon>Saprolegniomycetes</taxon>
        <taxon>Saprolegniales</taxon>
        <taxon>Verrucalvaceae</taxon>
        <taxon>Aphanomyces</taxon>
    </lineage>
</organism>
<evidence type="ECO:0000256" key="1">
    <source>
        <dbReference type="ARBA" id="ARBA00004370"/>
    </source>
</evidence>
<keyword evidence="3 6" id="KW-1133">Transmembrane helix</keyword>
<keyword evidence="4 6" id="KW-0472">Membrane</keyword>
<evidence type="ECO:0000256" key="3">
    <source>
        <dbReference type="ARBA" id="ARBA00022989"/>
    </source>
</evidence>
<evidence type="ECO:0000256" key="4">
    <source>
        <dbReference type="ARBA" id="ARBA00023136"/>
    </source>
</evidence>
<dbReference type="PANTHER" id="PTHR11863">
    <property type="entry name" value="STEROL DESATURASE"/>
    <property type="match status" value="1"/>
</dbReference>
<evidence type="ECO:0000256" key="6">
    <source>
        <dbReference type="SAM" id="Phobius"/>
    </source>
</evidence>
<dbReference type="Proteomes" id="UP000481153">
    <property type="component" value="Unassembled WGS sequence"/>
</dbReference>
<keyword evidence="9" id="KW-1185">Reference proteome</keyword>